<protein>
    <submittedName>
        <fullName evidence="1">Uncharacterized protein</fullName>
    </submittedName>
</protein>
<dbReference type="RefSeq" id="WP_014246962.1">
    <property type="nucleotide sequence ID" value="NZ_CP015285.1"/>
</dbReference>
<name>A0A161ITF4_9PROT</name>
<proteinExistence type="predicted"/>
<dbReference type="Proteomes" id="UP000077405">
    <property type="component" value="Chromosome"/>
</dbReference>
<gene>
    <name evidence="1" type="ORF">A6A40_02210</name>
</gene>
<sequence>MDLRVCFENMESVNVNDAAMMKHYAKSYLADFDPEWAGFIMLPHDETMRATMEPAWQVLIRDATPRTEQQLLRYIDENPMAAYHIHVYRRDDGPNESKIH</sequence>
<dbReference type="OrthoDB" id="7305191at2"/>
<organism evidence="1 2">
    <name type="scientific">Azospirillum humicireducens</name>
    <dbReference type="NCBI Taxonomy" id="1226968"/>
    <lineage>
        <taxon>Bacteria</taxon>
        <taxon>Pseudomonadati</taxon>
        <taxon>Pseudomonadota</taxon>
        <taxon>Alphaproteobacteria</taxon>
        <taxon>Rhodospirillales</taxon>
        <taxon>Azospirillaceae</taxon>
        <taxon>Azospirillum</taxon>
    </lineage>
</organism>
<dbReference type="EMBL" id="CP015285">
    <property type="protein sequence ID" value="ANC90807.1"/>
    <property type="molecule type" value="Genomic_DNA"/>
</dbReference>
<accession>A0A161ITF4</accession>
<dbReference type="AlphaFoldDB" id="A0A161ITF4"/>
<reference evidence="1 2" key="1">
    <citation type="journal article" date="2013" name="Int. J. Syst. Evol. Microbiol.">
        <title>Azospirillum humicireducens sp. nov., a nitrogen-fixing bacterium isolated from a microbial fuel cell.</title>
        <authorList>
            <person name="Zhou S."/>
            <person name="Han L."/>
            <person name="Wang Y."/>
            <person name="Yang G."/>
            <person name="Zhuang L."/>
            <person name="Hu P."/>
        </authorList>
    </citation>
    <scope>NUCLEOTIDE SEQUENCE [LARGE SCALE GENOMIC DNA]</scope>
    <source>
        <strain evidence="1 2">SgZ-5</strain>
    </source>
</reference>
<keyword evidence="2" id="KW-1185">Reference proteome</keyword>
<dbReference type="KEGG" id="ahu:A6A40_02210"/>
<evidence type="ECO:0000313" key="1">
    <source>
        <dbReference type="EMBL" id="ANC90807.1"/>
    </source>
</evidence>
<evidence type="ECO:0000313" key="2">
    <source>
        <dbReference type="Proteomes" id="UP000077405"/>
    </source>
</evidence>